<evidence type="ECO:0000256" key="7">
    <source>
        <dbReference type="ARBA" id="ARBA00022807"/>
    </source>
</evidence>
<dbReference type="GO" id="GO:0004843">
    <property type="term" value="F:cysteine-type deubiquitinase activity"/>
    <property type="evidence" value="ECO:0007669"/>
    <property type="project" value="UniProtKB-EC"/>
</dbReference>
<feature type="compositionally biased region" description="Low complexity" evidence="8">
    <location>
        <begin position="88"/>
        <end position="127"/>
    </location>
</feature>
<evidence type="ECO:0000256" key="3">
    <source>
        <dbReference type="ARBA" id="ARBA00012759"/>
    </source>
</evidence>
<evidence type="ECO:0000256" key="6">
    <source>
        <dbReference type="ARBA" id="ARBA00022801"/>
    </source>
</evidence>
<dbReference type="InterPro" id="IPR001394">
    <property type="entry name" value="Peptidase_C19_UCH"/>
</dbReference>
<comment type="caution">
    <text evidence="10">The sequence shown here is derived from an EMBL/GenBank/DDBJ whole genome shotgun (WGS) entry which is preliminary data.</text>
</comment>
<feature type="compositionally biased region" description="Polar residues" evidence="8">
    <location>
        <begin position="71"/>
        <end position="87"/>
    </location>
</feature>
<dbReference type="SUPFAM" id="SSF49599">
    <property type="entry name" value="TRAF domain-like"/>
    <property type="match status" value="1"/>
</dbReference>
<dbReference type="Proteomes" id="UP000179807">
    <property type="component" value="Unassembled WGS sequence"/>
</dbReference>
<dbReference type="GO" id="GO:0016579">
    <property type="term" value="P:protein deubiquitination"/>
    <property type="evidence" value="ECO:0007669"/>
    <property type="project" value="InterPro"/>
</dbReference>
<evidence type="ECO:0000313" key="11">
    <source>
        <dbReference type="Proteomes" id="UP000179807"/>
    </source>
</evidence>
<dbReference type="EMBL" id="MLAK01001160">
    <property type="protein sequence ID" value="OHS96677.1"/>
    <property type="molecule type" value="Genomic_DNA"/>
</dbReference>
<evidence type="ECO:0000313" key="10">
    <source>
        <dbReference type="EMBL" id="OHS96677.1"/>
    </source>
</evidence>
<dbReference type="GeneID" id="94829793"/>
<keyword evidence="7" id="KW-0788">Thiol protease</keyword>
<dbReference type="GO" id="GO:0005634">
    <property type="term" value="C:nucleus"/>
    <property type="evidence" value="ECO:0007669"/>
    <property type="project" value="TreeGrafter"/>
</dbReference>
<evidence type="ECO:0000256" key="2">
    <source>
        <dbReference type="ARBA" id="ARBA00009085"/>
    </source>
</evidence>
<comment type="catalytic activity">
    <reaction evidence="1">
        <text>Thiol-dependent hydrolysis of ester, thioester, amide, peptide and isopeptide bonds formed by the C-terminal Gly of ubiquitin (a 76-residue protein attached to proteins as an intracellular targeting signal).</text>
        <dbReference type="EC" id="3.4.19.12"/>
    </reaction>
</comment>
<reference evidence="10" key="1">
    <citation type="submission" date="2016-10" db="EMBL/GenBank/DDBJ databases">
        <authorList>
            <person name="Benchimol M."/>
            <person name="Almeida L.G."/>
            <person name="Vasconcelos A.T."/>
            <person name="Perreira-Neves A."/>
            <person name="Rosa I.A."/>
            <person name="Tasca T."/>
            <person name="Bogo M.R."/>
            <person name="de Souza W."/>
        </authorList>
    </citation>
    <scope>NUCLEOTIDE SEQUENCE [LARGE SCALE GENOMIC DNA]</scope>
    <source>
        <strain evidence="10">K</strain>
    </source>
</reference>
<keyword evidence="6" id="KW-0378">Hydrolase</keyword>
<evidence type="ECO:0000256" key="4">
    <source>
        <dbReference type="ARBA" id="ARBA00022670"/>
    </source>
</evidence>
<feature type="region of interest" description="Disordered" evidence="8">
    <location>
        <begin position="1"/>
        <end position="26"/>
    </location>
</feature>
<dbReference type="Pfam" id="PF14533">
    <property type="entry name" value="USP7_C2"/>
    <property type="match status" value="1"/>
</dbReference>
<feature type="compositionally biased region" description="Polar residues" evidence="8">
    <location>
        <begin position="128"/>
        <end position="144"/>
    </location>
</feature>
<accession>A0A1J4JGT8</accession>
<evidence type="ECO:0000256" key="5">
    <source>
        <dbReference type="ARBA" id="ARBA00022786"/>
    </source>
</evidence>
<dbReference type="InterPro" id="IPR028889">
    <property type="entry name" value="USP"/>
</dbReference>
<dbReference type="GO" id="GO:0005829">
    <property type="term" value="C:cytosol"/>
    <property type="evidence" value="ECO:0007669"/>
    <property type="project" value="TreeGrafter"/>
</dbReference>
<dbReference type="InterPro" id="IPR050164">
    <property type="entry name" value="Peptidase_C19"/>
</dbReference>
<name>A0A1J4JGT8_9EUKA</name>
<organism evidence="10 11">
    <name type="scientific">Tritrichomonas foetus</name>
    <dbReference type="NCBI Taxonomy" id="1144522"/>
    <lineage>
        <taxon>Eukaryota</taxon>
        <taxon>Metamonada</taxon>
        <taxon>Parabasalia</taxon>
        <taxon>Tritrichomonadida</taxon>
        <taxon>Tritrichomonadidae</taxon>
        <taxon>Tritrichomonas</taxon>
    </lineage>
</organism>
<dbReference type="GO" id="GO:0006508">
    <property type="term" value="P:proteolysis"/>
    <property type="evidence" value="ECO:0007669"/>
    <property type="project" value="UniProtKB-KW"/>
</dbReference>
<dbReference type="EC" id="3.4.19.12" evidence="3"/>
<dbReference type="Pfam" id="PF00443">
    <property type="entry name" value="UCH"/>
    <property type="match status" value="1"/>
</dbReference>
<evidence type="ECO:0000256" key="8">
    <source>
        <dbReference type="SAM" id="MobiDB-lite"/>
    </source>
</evidence>
<sequence>MNFADQQKKLENQSPKEITQDPPQSNFLKAISNPISGNQNQNRNIPFSLNFPTTDASAFNLHQPSSIRKNQQVFQETSKNDNSINEVNQNQNQFNSDSNKINSYNNSYKNNTPANLNQSNHSNNQSNPKYNENSFQKFSNQTNLNGPPKINSFNRMNNMHGANTQKNPSNLELLSNLNNFHNSNNINRSNNIIYSNNTTNTNNMNDLLNLAHLNNSNSYHAAANFSNANNLNNINQMNHDITQYQSHSINANLIPHGNMNTGIYQNAPLFKDIPFKRKKVTTKTVNSKENFESFGNYQNCYTHSIKICNDQYCLMWVIPHFNHQPKIIESSTFSHTNVQIKFSLYFVPIQNTYEKKHSIFLRTTFLQFPCQRISYKAMIHNADNEKSSIVSSLFLFENDVNFQEINFPNIFKENLNEVEGWLLNGSLCIRVDIAQPPKSELLNLQNNIFNLTTPVSLINNVYTFDWMMEILPNNNQDFVDSPIFRCGQISIQIKCQFEPFKMIFNFKVRREIDVKINVVLKSIEGSNSISFDVEQKHVSPKEPTVISEPFGNLSSRFSFLSFVHNNKVLFEMKFHDPNQYTKLISNSLQSLKAFTYMLPDTEHKNENEKEKLNFLSIGKTENDFGLNGLSNQGSTCGLNSVLQVLFNIPKFRQLVYNDYESIQEKLLKKDEDENKNQEMNSNISCSTIESYNIENPIAKLFALLQLDNKTCSTKKLTKYLEWDNPKKVITNIHDIFGSLFKVNGKIPEMFKMQTKDEEEKPRDNIFDITINVDGFTNLEDSIKSFDSNIFDREILLIKLEKIKQNNKYKNDIFEFPQTLGDHFLFAVIVHCGNIDGGHYFVNIKPFIGSKQWIQFNDSSVISIPSDKAINDNFGGQMMNSSCFKMYSANYLVYAKQSIFDVDIKVPESLQKYVEYKIKKRENIINTEEQKKSNVEVSVITENDLKMYSNFRSFHEIPAHKITMSGNTTFLELYEKISEENTRLWVFYQNSSYPNKIIPDVSTNTLNSIVGNIEPKSMKIFTQNIPNYETLDLSCDNILVFLKFFFPSYPTPVQYIGNCSVNMMNNATSIFPIVMKLIGSNVNDFTVYKDTGNGVPKIINVHESLVSQNVENSSILIFEFANNVLENESNTSFSPYILDENEVESENNGESSQEAPSKSNNNGINDSIPFCNYKDFFQVPPPLTIIDYYPNEGAESELEVAQVESPEQIKGIIRVPINLSLTDIKKFIAAAFLVQYTPENDTMILKSADLSGSKPSSSNLEKIILLPSHKCSNIMQNAFSFRNCIKNNMKKRERIFYQVVGGISEAEFQTREPITVQFSQDAVNVQFSRTVYVKKEMTFNAIAKLVSIPQRNLRFLVISNGKIVEVYKPDDYYHTKTAETVRIEVIPQNQNIIFTVSNLVKFKDYTLVQVMRRKPTICFLDNIASGFSMTTIAPFLIHVKQAELFSETKEKIRIALKMSKAEISAMAFSIRAAPGEQEISLKDDTVMNFRMNFKSEIYMYKEDPS</sequence>
<protein>
    <recommendedName>
        <fullName evidence="3">ubiquitinyl hydrolase 1</fullName>
        <ecNumber evidence="3">3.4.19.12</ecNumber>
    </recommendedName>
</protein>
<dbReference type="RefSeq" id="XP_068349814.1">
    <property type="nucleotide sequence ID" value="XM_068495089.1"/>
</dbReference>
<comment type="similarity">
    <text evidence="2">Belongs to the peptidase C19 family.</text>
</comment>
<dbReference type="SUPFAM" id="SSF54001">
    <property type="entry name" value="Cysteine proteinases"/>
    <property type="match status" value="1"/>
</dbReference>
<feature type="compositionally biased region" description="Basic and acidic residues" evidence="8">
    <location>
        <begin position="1"/>
        <end position="11"/>
    </location>
</feature>
<keyword evidence="5" id="KW-0833">Ubl conjugation pathway</keyword>
<keyword evidence="4" id="KW-0645">Protease</keyword>
<dbReference type="InterPro" id="IPR038765">
    <property type="entry name" value="Papain-like_cys_pep_sf"/>
</dbReference>
<feature type="region of interest" description="Disordered" evidence="8">
    <location>
        <begin position="1141"/>
        <end position="1161"/>
    </location>
</feature>
<dbReference type="Gene3D" id="3.90.70.10">
    <property type="entry name" value="Cysteine proteinases"/>
    <property type="match status" value="2"/>
</dbReference>
<dbReference type="PANTHER" id="PTHR24006">
    <property type="entry name" value="UBIQUITIN CARBOXYL-TERMINAL HYDROLASE"/>
    <property type="match status" value="1"/>
</dbReference>
<feature type="region of interest" description="Disordered" evidence="8">
    <location>
        <begin position="71"/>
        <end position="144"/>
    </location>
</feature>
<proteinExistence type="inferred from homology"/>
<dbReference type="PROSITE" id="PS50235">
    <property type="entry name" value="USP_3"/>
    <property type="match status" value="1"/>
</dbReference>
<dbReference type="InterPro" id="IPR029346">
    <property type="entry name" value="USP_C"/>
</dbReference>
<keyword evidence="11" id="KW-1185">Reference proteome</keyword>
<evidence type="ECO:0000259" key="9">
    <source>
        <dbReference type="PROSITE" id="PS50235"/>
    </source>
</evidence>
<evidence type="ECO:0000256" key="1">
    <source>
        <dbReference type="ARBA" id="ARBA00000707"/>
    </source>
</evidence>
<feature type="domain" description="USP" evidence="9">
    <location>
        <begin position="627"/>
        <end position="896"/>
    </location>
</feature>
<dbReference type="VEuPathDB" id="TrichDB:TRFO_09836"/>
<gene>
    <name evidence="10" type="ORF">TRFO_09836</name>
</gene>
<feature type="compositionally biased region" description="Polar residues" evidence="8">
    <location>
        <begin position="12"/>
        <end position="26"/>
    </location>
</feature>